<dbReference type="GO" id="GO:0006508">
    <property type="term" value="P:proteolysis"/>
    <property type="evidence" value="ECO:0007669"/>
    <property type="project" value="UniProtKB-KW"/>
</dbReference>
<dbReference type="GO" id="GO:0005840">
    <property type="term" value="C:ribosome"/>
    <property type="evidence" value="ECO:0007669"/>
    <property type="project" value="TreeGrafter"/>
</dbReference>
<dbReference type="RefSeq" id="WP_078743802.1">
    <property type="nucleotide sequence ID" value="NZ_FUXG01000001.1"/>
</dbReference>
<keyword evidence="3" id="KW-1185">Reference proteome</keyword>
<feature type="compositionally biased region" description="Acidic residues" evidence="1">
    <location>
        <begin position="104"/>
        <end position="114"/>
    </location>
</feature>
<dbReference type="InterPro" id="IPR007481">
    <property type="entry name" value="SspB"/>
</dbReference>
<name>A0A1T4KRU1_9GAMM</name>
<evidence type="ECO:0000313" key="2">
    <source>
        <dbReference type="EMBL" id="OPX56123.1"/>
    </source>
</evidence>
<dbReference type="InterPro" id="IPR036760">
    <property type="entry name" value="SspB-like_sf"/>
</dbReference>
<sequence length="141" mass="15314">MSTSRPYLVRGLYEWLVDHSMTPYIAVDATLQDVMVPSQHVHDGQIVLNISMSAVHDLLISNDAVSFSARFGGVPQQVYIPILAVMAIYAKENGQGMVFGQEPDLPDPEDDDFSADSIGEGANKAPAKESASKRPALRVVK</sequence>
<dbReference type="Gene3D" id="2.30.30.220">
    <property type="entry name" value="SspB-like"/>
    <property type="match status" value="1"/>
</dbReference>
<dbReference type="SUPFAM" id="SSF101738">
    <property type="entry name" value="SspB-like"/>
    <property type="match status" value="1"/>
</dbReference>
<organism evidence="2 3">
    <name type="scientific">Oceanospirillum multiglobuliferum</name>
    <dbReference type="NCBI Taxonomy" id="64969"/>
    <lineage>
        <taxon>Bacteria</taxon>
        <taxon>Pseudomonadati</taxon>
        <taxon>Pseudomonadota</taxon>
        <taxon>Gammaproteobacteria</taxon>
        <taxon>Oceanospirillales</taxon>
        <taxon>Oceanospirillaceae</taxon>
        <taxon>Oceanospirillum</taxon>
    </lineage>
</organism>
<dbReference type="EMBL" id="MTSM01000005">
    <property type="protein sequence ID" value="OPX56123.1"/>
    <property type="molecule type" value="Genomic_DNA"/>
</dbReference>
<evidence type="ECO:0000313" key="3">
    <source>
        <dbReference type="Proteomes" id="UP000191418"/>
    </source>
</evidence>
<dbReference type="GO" id="GO:0005829">
    <property type="term" value="C:cytosol"/>
    <property type="evidence" value="ECO:0007669"/>
    <property type="project" value="TreeGrafter"/>
</dbReference>
<dbReference type="Proteomes" id="UP000191418">
    <property type="component" value="Unassembled WGS sequence"/>
</dbReference>
<accession>A0A1T4KRU1</accession>
<dbReference type="PANTHER" id="PTHR37486:SF1">
    <property type="entry name" value="STRINGENT STARVATION PROTEIN B"/>
    <property type="match status" value="1"/>
</dbReference>
<comment type="caution">
    <text evidence="2">The sequence shown here is derived from an EMBL/GenBank/DDBJ whole genome shotgun (WGS) entry which is preliminary data.</text>
</comment>
<proteinExistence type="predicted"/>
<gene>
    <name evidence="2" type="ORF">BTE48_06165</name>
</gene>
<dbReference type="NCBIfam" id="NF008763">
    <property type="entry name" value="PRK11798.1-2"/>
    <property type="match status" value="1"/>
</dbReference>
<dbReference type="NCBIfam" id="NF008769">
    <property type="entry name" value="PRK11798.2-5"/>
    <property type="match status" value="1"/>
</dbReference>
<evidence type="ECO:0000256" key="1">
    <source>
        <dbReference type="SAM" id="MobiDB-lite"/>
    </source>
</evidence>
<dbReference type="GO" id="GO:0045732">
    <property type="term" value="P:positive regulation of protein catabolic process"/>
    <property type="evidence" value="ECO:0007669"/>
    <property type="project" value="TreeGrafter"/>
</dbReference>
<dbReference type="GO" id="GO:0008233">
    <property type="term" value="F:peptidase activity"/>
    <property type="evidence" value="ECO:0007669"/>
    <property type="project" value="UniProtKB-KW"/>
</dbReference>
<dbReference type="PANTHER" id="PTHR37486">
    <property type="entry name" value="STRINGENT STARVATION PROTEIN B"/>
    <property type="match status" value="1"/>
</dbReference>
<keyword evidence="2" id="KW-0378">Hydrolase</keyword>
<dbReference type="OrthoDB" id="9797358at2"/>
<reference evidence="2 3" key="1">
    <citation type="submission" date="2017-01" db="EMBL/GenBank/DDBJ databases">
        <title>Genome Sequencing of a Marine Spirillum, Oceanospirillum multiglobuliferum ATCC 33336, from Japan.</title>
        <authorList>
            <person name="Carney J.G."/>
            <person name="Trachtenberg A.M."/>
            <person name="Rheaume B.A."/>
            <person name="Linnane J.D."/>
            <person name="Pitts N.L."/>
            <person name="Mykles D.L."/>
            <person name="Maclea K.S."/>
        </authorList>
    </citation>
    <scope>NUCLEOTIDE SEQUENCE [LARGE SCALE GENOMIC DNA]</scope>
    <source>
        <strain evidence="2 3">ATCC 33336</strain>
    </source>
</reference>
<dbReference type="Pfam" id="PF04386">
    <property type="entry name" value="SspB"/>
    <property type="match status" value="1"/>
</dbReference>
<feature type="region of interest" description="Disordered" evidence="1">
    <location>
        <begin position="98"/>
        <end position="141"/>
    </location>
</feature>
<protein>
    <submittedName>
        <fullName evidence="2">ClpXP protease specificity-enhancing factor</fullName>
    </submittedName>
</protein>
<dbReference type="AlphaFoldDB" id="A0A1T4KRU1"/>
<dbReference type="PIRSF" id="PIRSF005276">
    <property type="entry name" value="SspB"/>
    <property type="match status" value="1"/>
</dbReference>
<dbReference type="STRING" id="64969.SAMN02745127_00191"/>
<keyword evidence="2" id="KW-0645">Protease</keyword>